<dbReference type="AlphaFoldDB" id="A0A9P0HTB4"/>
<name>A0A9P0HTB4_NEZVI</name>
<evidence type="ECO:0000313" key="2">
    <source>
        <dbReference type="Proteomes" id="UP001152798"/>
    </source>
</evidence>
<protein>
    <submittedName>
        <fullName evidence="1">Uncharacterized protein</fullName>
    </submittedName>
</protein>
<accession>A0A9P0HTB4</accession>
<proteinExistence type="predicted"/>
<organism evidence="1 2">
    <name type="scientific">Nezara viridula</name>
    <name type="common">Southern green stink bug</name>
    <name type="synonym">Cimex viridulus</name>
    <dbReference type="NCBI Taxonomy" id="85310"/>
    <lineage>
        <taxon>Eukaryota</taxon>
        <taxon>Metazoa</taxon>
        <taxon>Ecdysozoa</taxon>
        <taxon>Arthropoda</taxon>
        <taxon>Hexapoda</taxon>
        <taxon>Insecta</taxon>
        <taxon>Pterygota</taxon>
        <taxon>Neoptera</taxon>
        <taxon>Paraneoptera</taxon>
        <taxon>Hemiptera</taxon>
        <taxon>Heteroptera</taxon>
        <taxon>Panheteroptera</taxon>
        <taxon>Pentatomomorpha</taxon>
        <taxon>Pentatomoidea</taxon>
        <taxon>Pentatomidae</taxon>
        <taxon>Pentatominae</taxon>
        <taxon>Nezara</taxon>
    </lineage>
</organism>
<gene>
    <name evidence="1" type="ORF">NEZAVI_LOCUS15531</name>
</gene>
<dbReference type="Proteomes" id="UP001152798">
    <property type="component" value="Chromosome 7"/>
</dbReference>
<sequence>MTNHARFIPTTYVLGQLLLYAGWVYTDVPLCTLYVHKKLPIEETPSRFIWTTMFSNCTLRRETEFQSVCRHTSLALLNQGMPSDRSNSAYMQIATVEYALQATLRQNKSSNFL</sequence>
<keyword evidence="2" id="KW-1185">Reference proteome</keyword>
<reference evidence="1" key="1">
    <citation type="submission" date="2022-01" db="EMBL/GenBank/DDBJ databases">
        <authorList>
            <person name="King R."/>
        </authorList>
    </citation>
    <scope>NUCLEOTIDE SEQUENCE</scope>
</reference>
<evidence type="ECO:0000313" key="1">
    <source>
        <dbReference type="EMBL" id="CAH1407910.1"/>
    </source>
</evidence>
<dbReference type="EMBL" id="OV725083">
    <property type="protein sequence ID" value="CAH1407910.1"/>
    <property type="molecule type" value="Genomic_DNA"/>
</dbReference>